<accession>A0ABV5AHA2</accession>
<dbReference type="Pfam" id="PF11868">
    <property type="entry name" value="DUF3388"/>
    <property type="match status" value="1"/>
</dbReference>
<protein>
    <submittedName>
        <fullName evidence="2">DUF3388 domain-containing protein</fullName>
    </submittedName>
</protein>
<sequence length="265" mass="30398">MSSADDVTKQRSQYYFQYQIRRDRPGLLGDIASLLGMLGFNILQLAGVSEESRGFLIETDRPDSLDVLTTMLASMDDIEIGALRAPSLRDRLAIRHGRFIERSDTETRTYRFVRDELGVLVDFLGEILKRPGRQIIGVRGQPRVGKTESVVAASVYANKRWLFVSSTLLKQTMMRELPPNDFLSDHFVYIIDGAVSALRGDEQHLRCVDDILRMPAPIVIEHPDIFVRRSRYHWDLFDLIIELRRETQEELPLDAPEQEPGAWPQ</sequence>
<reference evidence="2 3" key="1">
    <citation type="journal article" date="2024" name="Int. J. Mol. Sci.">
        <title>Exploration of Alicyclobacillus spp. Genome in Search of Antibiotic Resistance.</title>
        <authorList>
            <person name="Bucka-Kolendo J."/>
            <person name="Kiousi D.E."/>
            <person name="Dekowska A."/>
            <person name="Mikolajczuk-Szczyrba A."/>
            <person name="Karadedos D.M."/>
            <person name="Michael P."/>
            <person name="Galanis A."/>
            <person name="Sokolowska B."/>
        </authorList>
    </citation>
    <scope>NUCLEOTIDE SEQUENCE [LARGE SCALE GENOMIC DNA]</scope>
    <source>
        <strain evidence="2 3">KKP 3000</strain>
    </source>
</reference>
<evidence type="ECO:0000313" key="2">
    <source>
        <dbReference type="EMBL" id="MFB5191491.1"/>
    </source>
</evidence>
<dbReference type="SUPFAM" id="SSF55021">
    <property type="entry name" value="ACT-like"/>
    <property type="match status" value="1"/>
</dbReference>
<comment type="caution">
    <text evidence="2">The sequence shown here is derived from an EMBL/GenBank/DDBJ whole genome shotgun (WGS) entry which is preliminary data.</text>
</comment>
<dbReference type="EMBL" id="JBDXSU010000011">
    <property type="protein sequence ID" value="MFB5191491.1"/>
    <property type="molecule type" value="Genomic_DNA"/>
</dbReference>
<dbReference type="InterPro" id="IPR024514">
    <property type="entry name" value="DUF3388"/>
</dbReference>
<dbReference type="Proteomes" id="UP001579974">
    <property type="component" value="Unassembled WGS sequence"/>
</dbReference>
<keyword evidence="3" id="KW-1185">Reference proteome</keyword>
<dbReference type="InterPro" id="IPR016784">
    <property type="entry name" value="UCP021288_ACT"/>
</dbReference>
<dbReference type="RefSeq" id="WP_275472874.1">
    <property type="nucleotide sequence ID" value="NZ_CP162940.1"/>
</dbReference>
<evidence type="ECO:0000313" key="3">
    <source>
        <dbReference type="Proteomes" id="UP001579974"/>
    </source>
</evidence>
<feature type="domain" description="DUF3388" evidence="1">
    <location>
        <begin position="82"/>
        <end position="253"/>
    </location>
</feature>
<evidence type="ECO:0000259" key="1">
    <source>
        <dbReference type="Pfam" id="PF11868"/>
    </source>
</evidence>
<name>A0ABV5AHA2_9BACL</name>
<dbReference type="InterPro" id="IPR045865">
    <property type="entry name" value="ACT-like_dom_sf"/>
</dbReference>
<gene>
    <name evidence="2" type="ORF">KKP3000_000264</name>
</gene>
<proteinExistence type="predicted"/>
<dbReference type="PIRSF" id="PIRSF021288">
    <property type="entry name" value="UCP021288_ACT"/>
    <property type="match status" value="1"/>
</dbReference>
<organism evidence="2 3">
    <name type="scientific">Alicyclobacillus fastidiosus</name>
    <dbReference type="NCBI Taxonomy" id="392011"/>
    <lineage>
        <taxon>Bacteria</taxon>
        <taxon>Bacillati</taxon>
        <taxon>Bacillota</taxon>
        <taxon>Bacilli</taxon>
        <taxon>Bacillales</taxon>
        <taxon>Alicyclobacillaceae</taxon>
        <taxon>Alicyclobacillus</taxon>
    </lineage>
</organism>